<accession>A0A4U8TGI2</accession>
<dbReference type="Pfam" id="PF26363">
    <property type="entry name" value="Phospholipase-like"/>
    <property type="match status" value="1"/>
</dbReference>
<dbReference type="EMBL" id="JRMQ02000023">
    <property type="protein sequence ID" value="TLD99291.1"/>
    <property type="molecule type" value="Genomic_DNA"/>
</dbReference>
<protein>
    <submittedName>
        <fullName evidence="1">Uncharacterized protein</fullName>
    </submittedName>
</protein>
<dbReference type="AlphaFoldDB" id="A0A4U8TGI2"/>
<comment type="caution">
    <text evidence="1">The sequence shown here is derived from an EMBL/GenBank/DDBJ whole genome shotgun (WGS) entry which is preliminary data.</text>
</comment>
<name>A0A4U8TGI2_9HELI</name>
<keyword evidence="2" id="KW-1185">Reference proteome</keyword>
<evidence type="ECO:0000313" key="1">
    <source>
        <dbReference type="EMBL" id="TLD99291.1"/>
    </source>
</evidence>
<organism evidence="1 2">
    <name type="scientific">Helicobacter japonicus</name>
    <dbReference type="NCBI Taxonomy" id="425400"/>
    <lineage>
        <taxon>Bacteria</taxon>
        <taxon>Pseudomonadati</taxon>
        <taxon>Campylobacterota</taxon>
        <taxon>Epsilonproteobacteria</taxon>
        <taxon>Campylobacterales</taxon>
        <taxon>Helicobacteraceae</taxon>
        <taxon>Helicobacter</taxon>
    </lineage>
</organism>
<dbReference type="OrthoDB" id="5322172at2"/>
<dbReference type="InterPro" id="IPR029058">
    <property type="entry name" value="AB_hydrolase_fold"/>
</dbReference>
<sequence length="689" mass="79927">MTNKQQINKLQDMAELAWASYGYFHLVNGNFDKDILEKIERKENPTITYQDILNVEYKNCKVIGLDRWGKEESIGTLDGDFTPTQAKNFFKKYDLLEHCPNTDSGFSATLFKDTKAVDKDSQYILSFRGTELSTNKIEETARDLHTDFLLGTNRHTKQYFDMIDFIETKVKPIIYDDITQSYAKMTIVGHSLGGYLAQMFALSYSHLVDKVYTYNAPGIFNDDTEKLFNQLKIVATLFPPIQSLMIGSAVTHSIISLFESQVNIQAYEMLQTSSDTGLYCGMIEINETLFKRIESYQSNSKRLLAIKGTDNSAFQLKHTIPYFLRTDQEEISLENSKINGVRKIFYIPSMQEYAQKLYDKIKAYRDTHKGQTFYVYYAYAFVHTSTQAKICESNTIILDYDLHIPFGNLVNQFKFLRRNNAYTPNTLAQEQFFHIISKDLNSECDIIGNLGIKALGERYEIQIDKIGFINTHSIIPLTQTLYLYSYLLDSQSNYDKVKDKDINECIEYLNTFMQGVYKVFNPLSIVINNKNLTPYKTQEKRPDSTDFLPTFIEHILYVTSLEKERESIYIQLHTTKDNIIDKIIVLSAEEYYPKILDKQDIDKLDPKQCSIAEKRAIFKCQPFTIIDRDGNEVLGKNNIAKLFRYNSNSTKIALYSDESNTSYFDARISMMKSILYDDEMRVYYIREAN</sequence>
<dbReference type="SUPFAM" id="SSF53474">
    <property type="entry name" value="alpha/beta-Hydrolases"/>
    <property type="match status" value="2"/>
</dbReference>
<dbReference type="Gene3D" id="3.40.50.1820">
    <property type="entry name" value="alpha/beta hydrolase"/>
    <property type="match status" value="1"/>
</dbReference>
<dbReference type="RefSeq" id="WP_138129858.1">
    <property type="nucleotide sequence ID" value="NZ_CAMRWY010000022.1"/>
</dbReference>
<dbReference type="Proteomes" id="UP000029707">
    <property type="component" value="Unassembled WGS sequence"/>
</dbReference>
<proteinExistence type="predicted"/>
<gene>
    <name evidence="1" type="ORF">LS65_009410</name>
</gene>
<reference evidence="1 2" key="1">
    <citation type="journal article" date="2014" name="Genome Announc.">
        <title>Draft genome sequences of eight enterohepatic helicobacter species isolated from both laboratory and wild rodents.</title>
        <authorList>
            <person name="Sheh A."/>
            <person name="Shen Z."/>
            <person name="Fox J.G."/>
        </authorList>
    </citation>
    <scope>NUCLEOTIDE SEQUENCE [LARGE SCALE GENOMIC DNA]</scope>
    <source>
        <strain evidence="1 2">MIT 01-6451</strain>
    </source>
</reference>
<evidence type="ECO:0000313" key="2">
    <source>
        <dbReference type="Proteomes" id="UP000029707"/>
    </source>
</evidence>
<dbReference type="GO" id="GO:0006629">
    <property type="term" value="P:lipid metabolic process"/>
    <property type="evidence" value="ECO:0007669"/>
    <property type="project" value="InterPro"/>
</dbReference>